<feature type="transmembrane region" description="Helical" evidence="11">
    <location>
        <begin position="40"/>
        <end position="69"/>
    </location>
</feature>
<dbReference type="PROSITE" id="PS50112">
    <property type="entry name" value="PAS"/>
    <property type="match status" value="2"/>
</dbReference>
<evidence type="ECO:0000259" key="12">
    <source>
        <dbReference type="PROSITE" id="PS50112"/>
    </source>
</evidence>
<keyword evidence="6" id="KW-0418">Kinase</keyword>
<dbReference type="GO" id="GO:0016301">
    <property type="term" value="F:kinase activity"/>
    <property type="evidence" value="ECO:0007669"/>
    <property type="project" value="UniProtKB-KW"/>
</dbReference>
<gene>
    <name evidence="16" type="ordered locus">PCC7424_1083</name>
</gene>
<dbReference type="SMART" id="SM00267">
    <property type="entry name" value="GGDEF"/>
    <property type="match status" value="1"/>
</dbReference>
<dbReference type="PROSITE" id="PS50883">
    <property type="entry name" value="EAL"/>
    <property type="match status" value="1"/>
</dbReference>
<dbReference type="PANTHER" id="PTHR44757">
    <property type="entry name" value="DIGUANYLATE CYCLASE DGCP"/>
    <property type="match status" value="1"/>
</dbReference>
<dbReference type="EMBL" id="CP001291">
    <property type="protein sequence ID" value="ACK69536.1"/>
    <property type="molecule type" value="Genomic_DNA"/>
</dbReference>
<dbReference type="Pfam" id="PF00990">
    <property type="entry name" value="GGDEF"/>
    <property type="match status" value="1"/>
</dbReference>
<evidence type="ECO:0000313" key="17">
    <source>
        <dbReference type="Proteomes" id="UP000002384"/>
    </source>
</evidence>
<keyword evidence="4 11" id="KW-0812">Transmembrane</keyword>
<name>B7KJT7_GLOC7</name>
<comment type="subcellular location">
    <subcellularLocation>
        <location evidence="1">Membrane</location>
        <topology evidence="1">Multi-pass membrane protein</topology>
    </subcellularLocation>
</comment>
<dbReference type="AlphaFoldDB" id="B7KJT7"/>
<dbReference type="InterPro" id="IPR001633">
    <property type="entry name" value="EAL_dom"/>
</dbReference>
<dbReference type="Gene3D" id="3.20.20.450">
    <property type="entry name" value="EAL domain"/>
    <property type="match status" value="1"/>
</dbReference>
<dbReference type="SMART" id="SM00052">
    <property type="entry name" value="EAL"/>
    <property type="match status" value="1"/>
</dbReference>
<proteinExistence type="predicted"/>
<dbReference type="STRING" id="65393.PCC7424_1083"/>
<dbReference type="InterPro" id="IPR038318">
    <property type="entry name" value="KdpD_sf"/>
</dbReference>
<dbReference type="Gene3D" id="3.30.70.270">
    <property type="match status" value="1"/>
</dbReference>
<keyword evidence="5" id="KW-0547">Nucleotide-binding</keyword>
<dbReference type="InterPro" id="IPR043128">
    <property type="entry name" value="Rev_trsase/Diguanyl_cyclase"/>
</dbReference>
<reference evidence="17" key="1">
    <citation type="journal article" date="2011" name="MBio">
        <title>Novel metabolic attributes of the genus Cyanothece, comprising a group of unicellular nitrogen-fixing Cyanobacteria.</title>
        <authorList>
            <person name="Bandyopadhyay A."/>
            <person name="Elvitigala T."/>
            <person name="Welsh E."/>
            <person name="Stockel J."/>
            <person name="Liberton M."/>
            <person name="Min H."/>
            <person name="Sherman L.A."/>
            <person name="Pakrasi H.B."/>
        </authorList>
    </citation>
    <scope>NUCLEOTIDE SEQUENCE [LARGE SCALE GENOMIC DNA]</scope>
    <source>
        <strain evidence="17">PCC 7424</strain>
    </source>
</reference>
<keyword evidence="3" id="KW-0808">Transferase</keyword>
<dbReference type="SMART" id="SM00086">
    <property type="entry name" value="PAC"/>
    <property type="match status" value="2"/>
</dbReference>
<evidence type="ECO:0000256" key="6">
    <source>
        <dbReference type="ARBA" id="ARBA00022777"/>
    </source>
</evidence>
<evidence type="ECO:0000256" key="8">
    <source>
        <dbReference type="ARBA" id="ARBA00022989"/>
    </source>
</evidence>
<dbReference type="FunFam" id="3.20.20.450:FF:000001">
    <property type="entry name" value="Cyclic di-GMP phosphodiesterase yahA"/>
    <property type="match status" value="1"/>
</dbReference>
<evidence type="ECO:0000256" key="9">
    <source>
        <dbReference type="ARBA" id="ARBA00023012"/>
    </source>
</evidence>
<dbReference type="SUPFAM" id="SSF55785">
    <property type="entry name" value="PYP-like sensor domain (PAS domain)"/>
    <property type="match status" value="2"/>
</dbReference>
<dbReference type="Proteomes" id="UP000002384">
    <property type="component" value="Chromosome"/>
</dbReference>
<dbReference type="PANTHER" id="PTHR44757:SF2">
    <property type="entry name" value="BIOFILM ARCHITECTURE MAINTENANCE PROTEIN MBAA"/>
    <property type="match status" value="1"/>
</dbReference>
<dbReference type="RefSeq" id="WP_012598482.1">
    <property type="nucleotide sequence ID" value="NC_011729.1"/>
</dbReference>
<keyword evidence="17" id="KW-1185">Reference proteome</keyword>
<feature type="domain" description="PAC" evidence="13">
    <location>
        <begin position="329"/>
        <end position="381"/>
    </location>
</feature>
<evidence type="ECO:0000259" key="13">
    <source>
        <dbReference type="PROSITE" id="PS50113"/>
    </source>
</evidence>
<dbReference type="InterPro" id="IPR035965">
    <property type="entry name" value="PAS-like_dom_sf"/>
</dbReference>
<dbReference type="InterPro" id="IPR029787">
    <property type="entry name" value="Nucleotide_cyclase"/>
</dbReference>
<dbReference type="CDD" id="cd00130">
    <property type="entry name" value="PAS"/>
    <property type="match status" value="2"/>
</dbReference>
<keyword evidence="2" id="KW-0597">Phosphoprotein</keyword>
<keyword evidence="7" id="KW-0067">ATP-binding</keyword>
<keyword evidence="9" id="KW-0902">Two-component regulatory system</keyword>
<dbReference type="Gene3D" id="1.20.120.620">
    <property type="entry name" value="Backbone structure of the membrane domain of e. Coli histidine kinase receptor kdpd"/>
    <property type="match status" value="1"/>
</dbReference>
<dbReference type="NCBIfam" id="TIGR00229">
    <property type="entry name" value="sensory_box"/>
    <property type="match status" value="2"/>
</dbReference>
<dbReference type="Pfam" id="PF13493">
    <property type="entry name" value="DUF4118"/>
    <property type="match status" value="1"/>
</dbReference>
<dbReference type="PROSITE" id="PS50887">
    <property type="entry name" value="GGDEF"/>
    <property type="match status" value="1"/>
</dbReference>
<dbReference type="eggNOG" id="COG5001">
    <property type="taxonomic scope" value="Bacteria"/>
</dbReference>
<dbReference type="InterPro" id="IPR000014">
    <property type="entry name" value="PAS"/>
</dbReference>
<feature type="domain" description="PAS" evidence="12">
    <location>
        <begin position="257"/>
        <end position="302"/>
    </location>
</feature>
<dbReference type="Pfam" id="PF13426">
    <property type="entry name" value="PAS_9"/>
    <property type="match status" value="2"/>
</dbReference>
<dbReference type="OrthoDB" id="9787983at2"/>
<feature type="domain" description="GGDEF" evidence="15">
    <location>
        <begin position="414"/>
        <end position="546"/>
    </location>
</feature>
<feature type="domain" description="PAS" evidence="12">
    <location>
        <begin position="126"/>
        <end position="199"/>
    </location>
</feature>
<evidence type="ECO:0000256" key="1">
    <source>
        <dbReference type="ARBA" id="ARBA00004141"/>
    </source>
</evidence>
<dbReference type="SUPFAM" id="SSF55073">
    <property type="entry name" value="Nucleotide cyclase"/>
    <property type="match status" value="1"/>
</dbReference>
<evidence type="ECO:0000256" key="2">
    <source>
        <dbReference type="ARBA" id="ARBA00022553"/>
    </source>
</evidence>
<dbReference type="Pfam" id="PF00563">
    <property type="entry name" value="EAL"/>
    <property type="match status" value="1"/>
</dbReference>
<dbReference type="SUPFAM" id="SSF141868">
    <property type="entry name" value="EAL domain-like"/>
    <property type="match status" value="1"/>
</dbReference>
<evidence type="ECO:0000256" key="5">
    <source>
        <dbReference type="ARBA" id="ARBA00022741"/>
    </source>
</evidence>
<dbReference type="KEGG" id="cyc:PCC7424_1083"/>
<dbReference type="InterPro" id="IPR035919">
    <property type="entry name" value="EAL_sf"/>
</dbReference>
<dbReference type="SMART" id="SM00091">
    <property type="entry name" value="PAS"/>
    <property type="match status" value="2"/>
</dbReference>
<dbReference type="FunFam" id="3.30.70.270:FF:000001">
    <property type="entry name" value="Diguanylate cyclase domain protein"/>
    <property type="match status" value="1"/>
</dbReference>
<feature type="transmembrane region" description="Helical" evidence="11">
    <location>
        <begin position="90"/>
        <end position="109"/>
    </location>
</feature>
<dbReference type="GO" id="GO:0016020">
    <property type="term" value="C:membrane"/>
    <property type="evidence" value="ECO:0007669"/>
    <property type="project" value="UniProtKB-SubCell"/>
</dbReference>
<evidence type="ECO:0000256" key="10">
    <source>
        <dbReference type="ARBA" id="ARBA00023136"/>
    </source>
</evidence>
<evidence type="ECO:0000259" key="14">
    <source>
        <dbReference type="PROSITE" id="PS50883"/>
    </source>
</evidence>
<dbReference type="PROSITE" id="PS50113">
    <property type="entry name" value="PAC"/>
    <property type="match status" value="2"/>
</dbReference>
<protein>
    <submittedName>
        <fullName evidence="16">Diguanylate cyclase/phosphodiesterase with PAS/PAC sensor(S)</fullName>
    </submittedName>
</protein>
<organism evidence="16 17">
    <name type="scientific">Gloeothece citriformis (strain PCC 7424)</name>
    <name type="common">Cyanothece sp. (strain PCC 7424)</name>
    <dbReference type="NCBI Taxonomy" id="65393"/>
    <lineage>
        <taxon>Bacteria</taxon>
        <taxon>Bacillati</taxon>
        <taxon>Cyanobacteriota</taxon>
        <taxon>Cyanophyceae</taxon>
        <taxon>Oscillatoriophycideae</taxon>
        <taxon>Chroococcales</taxon>
        <taxon>Aphanothecaceae</taxon>
        <taxon>Gloeothece</taxon>
        <taxon>Gloeothece citriformis</taxon>
    </lineage>
</organism>
<dbReference type="InterPro" id="IPR001610">
    <property type="entry name" value="PAC"/>
</dbReference>
<dbReference type="CDD" id="cd01948">
    <property type="entry name" value="EAL"/>
    <property type="match status" value="1"/>
</dbReference>
<dbReference type="NCBIfam" id="TIGR00254">
    <property type="entry name" value="GGDEF"/>
    <property type="match status" value="1"/>
</dbReference>
<evidence type="ECO:0000313" key="16">
    <source>
        <dbReference type="EMBL" id="ACK69536.1"/>
    </source>
</evidence>
<dbReference type="InterPro" id="IPR000700">
    <property type="entry name" value="PAS-assoc_C"/>
</dbReference>
<evidence type="ECO:0000256" key="11">
    <source>
        <dbReference type="SAM" id="Phobius"/>
    </source>
</evidence>
<feature type="domain" description="EAL" evidence="14">
    <location>
        <begin position="555"/>
        <end position="811"/>
    </location>
</feature>
<evidence type="ECO:0000256" key="4">
    <source>
        <dbReference type="ARBA" id="ARBA00022692"/>
    </source>
</evidence>
<dbReference type="GO" id="GO:0005524">
    <property type="term" value="F:ATP binding"/>
    <property type="evidence" value="ECO:0007669"/>
    <property type="project" value="UniProtKB-KW"/>
</dbReference>
<evidence type="ECO:0000259" key="15">
    <source>
        <dbReference type="PROSITE" id="PS50887"/>
    </source>
</evidence>
<dbReference type="GO" id="GO:0000160">
    <property type="term" value="P:phosphorelay signal transduction system"/>
    <property type="evidence" value="ECO:0007669"/>
    <property type="project" value="UniProtKB-KW"/>
</dbReference>
<dbReference type="CDD" id="cd01949">
    <property type="entry name" value="GGDEF"/>
    <property type="match status" value="1"/>
</dbReference>
<dbReference type="InterPro" id="IPR025201">
    <property type="entry name" value="KdpD_TM"/>
</dbReference>
<dbReference type="InterPro" id="IPR000160">
    <property type="entry name" value="GGDEF_dom"/>
</dbReference>
<sequence length="812" mass="92754">MRQNFKPLKIPPYSLAIICPLLALGVRYLLNWALGNNAPLLIFIIPVIITAWYGGLLPGILSTVISAYLGNYFFIHPTEQFKILSLPETVRIIIFLSEGIFLSIFFEYYKRLNTKTSQIVESLRESEERYRLLVEGIEDYGIFMLDGQGRIISWNLGAERIQGYQSTEIIGRHYSIFFTTTDTSAKVPEKILQTALKQGRFKGEGWRRRKDGSLFWASIVLSPVFAQNRQLKGFAKITRDISERKQAEVQKNKLLKDLTDLKLALDQSAIVAVTNSQGIITAVNDQFCQISGYSKEELIGKTHRIINSGYHSKKFFQQLWATISQGKIWRGEICNRSKTGQFYWVATTIVPFLNQNNQPFQYFAIRFDITQRKLAEKRLRHEVLHDSLTGLPNRTLLIQRLEQVRHRAKRKANYCFALLFIDLDRFKNINDNLGHPIGDRVLITIASRLQECVRSLDTVARLGGDEFIILLDELEEEKEIFKIIERIEKQLTTPMVIEGQTLSLTASIGIAFNDTNLSNSDLLRNADLAMYRVKNEGKAGYAIYQSEMYAQAQALWELENHLKLAIERQEFLLYYQPILSLKTLTVIGFEALIRWQHPQRGLISPVHFIPVAEETDLIVAIGEWVLQQSCQQLSAWREKYPQANHLTINVNLSNRQLEKDNFVYKLDNVLQQTGLPATQLKLEITETLLMTNLAAAIATLSQLKQRNINISIDDFGTGYSSLNYLCRLPVSSLKIDRSFVANVHEDSKNLQIIQTILSLGEQLMIEVIAEGIETQKHLEQLQELGCQYGQGYLFSKPVNCEAAEQLICAGLC</sequence>
<dbReference type="InterPro" id="IPR052155">
    <property type="entry name" value="Biofilm_reg_signaling"/>
</dbReference>
<feature type="transmembrane region" description="Helical" evidence="11">
    <location>
        <begin position="12"/>
        <end position="34"/>
    </location>
</feature>
<keyword evidence="8 11" id="KW-1133">Transmembrane helix</keyword>
<dbReference type="HOGENOM" id="CLU_000445_70_20_3"/>
<dbReference type="Gene3D" id="3.30.450.20">
    <property type="entry name" value="PAS domain"/>
    <property type="match status" value="2"/>
</dbReference>
<evidence type="ECO:0000256" key="3">
    <source>
        <dbReference type="ARBA" id="ARBA00022679"/>
    </source>
</evidence>
<evidence type="ECO:0000256" key="7">
    <source>
        <dbReference type="ARBA" id="ARBA00022840"/>
    </source>
</evidence>
<keyword evidence="10 11" id="KW-0472">Membrane</keyword>
<feature type="domain" description="PAC" evidence="13">
    <location>
        <begin position="201"/>
        <end position="253"/>
    </location>
</feature>
<accession>B7KJT7</accession>